<accession>A0ACC2N5F7</accession>
<organism evidence="1 2">
    <name type="scientific">Eretmocerus hayati</name>
    <dbReference type="NCBI Taxonomy" id="131215"/>
    <lineage>
        <taxon>Eukaryota</taxon>
        <taxon>Metazoa</taxon>
        <taxon>Ecdysozoa</taxon>
        <taxon>Arthropoda</taxon>
        <taxon>Hexapoda</taxon>
        <taxon>Insecta</taxon>
        <taxon>Pterygota</taxon>
        <taxon>Neoptera</taxon>
        <taxon>Endopterygota</taxon>
        <taxon>Hymenoptera</taxon>
        <taxon>Apocrita</taxon>
        <taxon>Proctotrupomorpha</taxon>
        <taxon>Chalcidoidea</taxon>
        <taxon>Aphelinidae</taxon>
        <taxon>Aphelininae</taxon>
        <taxon>Eretmocerus</taxon>
    </lineage>
</organism>
<name>A0ACC2N5F7_9HYME</name>
<evidence type="ECO:0000313" key="2">
    <source>
        <dbReference type="Proteomes" id="UP001239111"/>
    </source>
</evidence>
<keyword evidence="2" id="KW-1185">Reference proteome</keyword>
<dbReference type="Proteomes" id="UP001239111">
    <property type="component" value="Chromosome 4"/>
</dbReference>
<protein>
    <submittedName>
        <fullName evidence="1">Uncharacterized protein</fullName>
    </submittedName>
</protein>
<comment type="caution">
    <text evidence="1">The sequence shown here is derived from an EMBL/GenBank/DDBJ whole genome shotgun (WGS) entry which is preliminary data.</text>
</comment>
<dbReference type="EMBL" id="CM056744">
    <property type="protein sequence ID" value="KAJ8665569.1"/>
    <property type="molecule type" value="Genomic_DNA"/>
</dbReference>
<sequence length="507" mass="58971">MESERGYFLEIQKRMATANDDPNIVDLEKFKTLTMRMQIVEAAIFYGTEEILKKVLYFAQNFPDGSVTALIQVAIRTHNPDIIRHMVDSLRKNFQPWRGDLVTGFLLHYKIISTANGFTPLTSAVKSGNAWVVEYLIQTGHRVNQRDQNDCTPLRTAIREKNKKMMCFLLNNGANSREIETRHQDPLVYEALRHDQEASLIDMLVSSGADVTRPSRSGYYPLHHTPLVNEESRHLFVWRMIAQGASLAEKNWGGETPLMTAINFDQVDTIKIFQLHGLQLEDHWKEAMHHAVKNDAGRVFIYLIKCGYQASEAIIRGVTLGECAYRNGRCTYLMYCLIKKATPYHLPNFRGTGIDHRHRLTKFVWGYLIEAVKARVLDREPRLNNIHRVPFESVKHNEDVLYLMALTVRAQRIMSRAKEGWREVQPEWKELEQLLCDELRQFLRAELDPIMLKTRVADDIFYVGRHLPYLVRKKLFGYRTINISIAEAEVLWESPKEWEKKKEKQRG</sequence>
<evidence type="ECO:0000313" key="1">
    <source>
        <dbReference type="EMBL" id="KAJ8665569.1"/>
    </source>
</evidence>
<gene>
    <name evidence="1" type="ORF">QAD02_007231</name>
</gene>
<reference evidence="1" key="1">
    <citation type="submission" date="2023-04" db="EMBL/GenBank/DDBJ databases">
        <title>A chromosome-level genome assembly of the parasitoid wasp Eretmocerus hayati.</title>
        <authorList>
            <person name="Zhong Y."/>
            <person name="Liu S."/>
            <person name="Liu Y."/>
        </authorList>
    </citation>
    <scope>NUCLEOTIDE SEQUENCE</scope>
    <source>
        <strain evidence="1">ZJU_SS_LIU_2023</strain>
    </source>
</reference>
<proteinExistence type="predicted"/>